<dbReference type="RefSeq" id="WP_006782147.1">
    <property type="nucleotide sequence ID" value="NZ_CP040506.1"/>
</dbReference>
<dbReference type="EMBL" id="ADLN01000115">
    <property type="protein sequence ID" value="EHI57914.1"/>
    <property type="molecule type" value="Genomic_DNA"/>
</dbReference>
<gene>
    <name evidence="1" type="ORF">HMPREF9473_04156</name>
</gene>
<comment type="caution">
    <text evidence="1">The sequence shown here is derived from an EMBL/GenBank/DDBJ whole genome shotgun (WGS) entry which is preliminary data.</text>
</comment>
<dbReference type="Proteomes" id="UP000005384">
    <property type="component" value="Unassembled WGS sequence"/>
</dbReference>
<dbReference type="OrthoDB" id="358393at2"/>
<sequence>MKLKHVNDSEFRMYGRVITGYEVSGLMEEMKKTPLPEDVVYVASVPELEALPEIGALADGVYGGMPIQIGYCNGHNRKLNALEYHRDSEVNLAVTDMILLIGRQQDITEEYTYDTGLVEAFFVPAGTLIEVYATTLHYAPCQTDEGGFRCVIVLPRGTNEELAGPAAVRCGEDKLLFARNKWLVGHEEAGLPENAWIGLKGENVSI</sequence>
<protein>
    <recommendedName>
        <fullName evidence="3">DUF4867 domain-containing protein</fullName>
    </recommendedName>
</protein>
<organism evidence="1 2">
    <name type="scientific">Hungatella hathewayi WAL-18680</name>
    <dbReference type="NCBI Taxonomy" id="742737"/>
    <lineage>
        <taxon>Bacteria</taxon>
        <taxon>Bacillati</taxon>
        <taxon>Bacillota</taxon>
        <taxon>Clostridia</taxon>
        <taxon>Lachnospirales</taxon>
        <taxon>Lachnospiraceae</taxon>
        <taxon>Hungatella</taxon>
    </lineage>
</organism>
<evidence type="ECO:0000313" key="2">
    <source>
        <dbReference type="Proteomes" id="UP000005384"/>
    </source>
</evidence>
<dbReference type="AlphaFoldDB" id="G5IKX8"/>
<reference evidence="1 2" key="1">
    <citation type="submission" date="2011-08" db="EMBL/GenBank/DDBJ databases">
        <title>The Genome Sequence of Clostridium hathewayi WAL-18680.</title>
        <authorList>
            <consortium name="The Broad Institute Genome Sequencing Platform"/>
            <person name="Earl A."/>
            <person name="Ward D."/>
            <person name="Feldgarden M."/>
            <person name="Gevers D."/>
            <person name="Finegold S.M."/>
            <person name="Summanen P.H."/>
            <person name="Molitoris D.R."/>
            <person name="Song M."/>
            <person name="Daigneault M."/>
            <person name="Allen-Vercoe E."/>
            <person name="Young S.K."/>
            <person name="Zeng Q."/>
            <person name="Gargeya S."/>
            <person name="Fitzgerald M."/>
            <person name="Haas B."/>
            <person name="Abouelleil A."/>
            <person name="Alvarado L."/>
            <person name="Arachchi H.M."/>
            <person name="Berlin A."/>
            <person name="Brown A."/>
            <person name="Chapman S.B."/>
            <person name="Chen Z."/>
            <person name="Dunbar C."/>
            <person name="Freedman E."/>
            <person name="Gearin G."/>
            <person name="Gellesch M."/>
            <person name="Goldberg J."/>
            <person name="Griggs A."/>
            <person name="Gujja S."/>
            <person name="Heiman D."/>
            <person name="Howarth C."/>
            <person name="Larson L."/>
            <person name="Lui A."/>
            <person name="MacDonald P.J.P."/>
            <person name="Montmayeur A."/>
            <person name="Murphy C."/>
            <person name="Neiman D."/>
            <person name="Pearson M."/>
            <person name="Priest M."/>
            <person name="Roberts A."/>
            <person name="Saif S."/>
            <person name="Shea T."/>
            <person name="Shenoy N."/>
            <person name="Sisk P."/>
            <person name="Stolte C."/>
            <person name="Sykes S."/>
            <person name="Wortman J."/>
            <person name="Nusbaum C."/>
            <person name="Birren B."/>
        </authorList>
    </citation>
    <scope>NUCLEOTIDE SEQUENCE [LARGE SCALE GENOMIC DNA]</scope>
    <source>
        <strain evidence="1 2">WAL-18680</strain>
    </source>
</reference>
<accession>G5IKX8</accession>
<dbReference type="Pfam" id="PF16161">
    <property type="entry name" value="DUF4867"/>
    <property type="match status" value="1"/>
</dbReference>
<proteinExistence type="predicted"/>
<name>G5IKX8_9FIRM</name>
<dbReference type="InterPro" id="IPR032358">
    <property type="entry name" value="DUF4867"/>
</dbReference>
<dbReference type="HOGENOM" id="CLU_1330429_0_0_9"/>
<evidence type="ECO:0008006" key="3">
    <source>
        <dbReference type="Google" id="ProtNLM"/>
    </source>
</evidence>
<dbReference type="PATRIC" id="fig|742737.3.peg.4143"/>
<evidence type="ECO:0000313" key="1">
    <source>
        <dbReference type="EMBL" id="EHI57914.1"/>
    </source>
</evidence>
<keyword evidence="2" id="KW-1185">Reference proteome</keyword>